<dbReference type="AlphaFoldDB" id="A0A852T094"/>
<dbReference type="PANTHER" id="PTHR10668:SF105">
    <property type="entry name" value="DEHYDROGENASE-RELATED"/>
    <property type="match status" value="1"/>
</dbReference>
<evidence type="ECO:0000313" key="2">
    <source>
        <dbReference type="Proteomes" id="UP000589620"/>
    </source>
</evidence>
<comment type="caution">
    <text evidence="1">The sequence shown here is derived from an EMBL/GenBank/DDBJ whole genome shotgun (WGS) entry which is preliminary data.</text>
</comment>
<keyword evidence="2" id="KW-1185">Reference proteome</keyword>
<accession>A0A852T094</accession>
<dbReference type="Proteomes" id="UP000589620">
    <property type="component" value="Unassembled WGS sequence"/>
</dbReference>
<dbReference type="Gene3D" id="3.50.50.60">
    <property type="entry name" value="FAD/NAD(P)-binding domain"/>
    <property type="match status" value="2"/>
</dbReference>
<dbReference type="PRINTS" id="PR00411">
    <property type="entry name" value="PNDRDTASEI"/>
</dbReference>
<proteinExistence type="predicted"/>
<sequence length="482" mass="51286">MTQLDAVVVGSGPNGLAAAVTLARAGLSVELFERNATIGGGMRTSELTLPGFHHDVCSAVHPLALTSPFFRRFQLERRVRFHVPELSYAHPLDGGRAGLAFRDLDRTVDLLGVDGGRWRSLFAPLVEEVDALARISGSSPLRMPRHPVTAFRLAERLLWQGGPAWNAGFRDEMAPAMLTGVFAHSTLSLPRLAAAATGLVLATDAHARGWPIPAGGSQAIADALAADFEANGGRIVLGAEIRSLGDLPSARAYMFDVSARGLARIAGDALPGRYRARLERFRHGNGIAKVDFALSDPVPWADPEVRRAGTVHLGGRRSAVARSENAVARGRLDDRPYVLVSQPSAFDPSRAPAGRHVLWAYTHVPARSPADRTEAVVAQIERFAPGFKDTILATASRTADDIERYNPNYVGGDIATGKAGLLQLVRRPVVSLDPWRTPSAGIYLCSASASPGPGVHGLGGWHAALSALRHTFGITSTPSLAP</sequence>
<organism evidence="1 2">
    <name type="scientific">Leifsonia soli</name>
    <dbReference type="NCBI Taxonomy" id="582665"/>
    <lineage>
        <taxon>Bacteria</taxon>
        <taxon>Bacillati</taxon>
        <taxon>Actinomycetota</taxon>
        <taxon>Actinomycetes</taxon>
        <taxon>Micrococcales</taxon>
        <taxon>Microbacteriaceae</taxon>
        <taxon>Leifsonia</taxon>
    </lineage>
</organism>
<name>A0A852T094_9MICO</name>
<dbReference type="Pfam" id="PF13450">
    <property type="entry name" value="NAD_binding_8"/>
    <property type="match status" value="1"/>
</dbReference>
<dbReference type="PANTHER" id="PTHR10668">
    <property type="entry name" value="PHYTOENE DEHYDROGENASE"/>
    <property type="match status" value="1"/>
</dbReference>
<dbReference type="EMBL" id="JACCBJ010000001">
    <property type="protein sequence ID" value="NYD74567.1"/>
    <property type="molecule type" value="Genomic_DNA"/>
</dbReference>
<dbReference type="SUPFAM" id="SSF51905">
    <property type="entry name" value="FAD/NAD(P)-binding domain"/>
    <property type="match status" value="1"/>
</dbReference>
<reference evidence="1 2" key="1">
    <citation type="submission" date="2020-07" db="EMBL/GenBank/DDBJ databases">
        <title>Sequencing the genomes of 1000 actinobacteria strains.</title>
        <authorList>
            <person name="Klenk H.-P."/>
        </authorList>
    </citation>
    <scope>NUCLEOTIDE SEQUENCE [LARGE SCALE GENOMIC DNA]</scope>
    <source>
        <strain evidence="1 2">DSM 23871</strain>
    </source>
</reference>
<evidence type="ECO:0000313" key="1">
    <source>
        <dbReference type="EMBL" id="NYD74567.1"/>
    </source>
</evidence>
<protein>
    <submittedName>
        <fullName evidence="1">Phytoene dehydrogenase-like protein</fullName>
    </submittedName>
</protein>
<dbReference type="RefSeq" id="WP_179456462.1">
    <property type="nucleotide sequence ID" value="NZ_BAAAPX010000001.1"/>
</dbReference>
<gene>
    <name evidence="1" type="ORF">BJ963_002086</name>
</gene>
<dbReference type="InterPro" id="IPR036188">
    <property type="entry name" value="FAD/NAD-bd_sf"/>
</dbReference>